<accession>A0A0S8GLA1</accession>
<feature type="domain" description="Thioredoxin-like fold" evidence="1">
    <location>
        <begin position="138"/>
        <end position="211"/>
    </location>
</feature>
<dbReference type="EMBL" id="LJUO01000033">
    <property type="protein sequence ID" value="KPK72394.1"/>
    <property type="molecule type" value="Genomic_DNA"/>
</dbReference>
<dbReference type="PANTHER" id="PTHR37170:SF1">
    <property type="entry name" value="GLUTAREDOXIN-LIKE PROTEIN"/>
    <property type="match status" value="1"/>
</dbReference>
<dbReference type="Gene3D" id="3.40.30.10">
    <property type="entry name" value="Glutaredoxin"/>
    <property type="match status" value="2"/>
</dbReference>
<proteinExistence type="predicted"/>
<dbReference type="Proteomes" id="UP000051096">
    <property type="component" value="Unassembled WGS sequence"/>
</dbReference>
<protein>
    <recommendedName>
        <fullName evidence="1">Thioredoxin-like fold domain-containing protein</fullName>
    </recommendedName>
</protein>
<dbReference type="CDD" id="cd02973">
    <property type="entry name" value="TRX_GRX_like"/>
    <property type="match status" value="1"/>
</dbReference>
<evidence type="ECO:0000259" key="1">
    <source>
        <dbReference type="Pfam" id="PF13192"/>
    </source>
</evidence>
<evidence type="ECO:0000313" key="2">
    <source>
        <dbReference type="EMBL" id="KPK72394.1"/>
    </source>
</evidence>
<dbReference type="InterPro" id="IPR011903">
    <property type="entry name" value="TON_0319-like"/>
</dbReference>
<organism evidence="2 3">
    <name type="scientific">candidate division WOR_3 bacterium SM23_60</name>
    <dbReference type="NCBI Taxonomy" id="1703780"/>
    <lineage>
        <taxon>Bacteria</taxon>
        <taxon>Bacteria division WOR-3</taxon>
    </lineage>
</organism>
<evidence type="ECO:0000313" key="3">
    <source>
        <dbReference type="Proteomes" id="UP000051096"/>
    </source>
</evidence>
<dbReference type="InterPro" id="IPR012336">
    <property type="entry name" value="Thioredoxin-like_fold"/>
</dbReference>
<sequence length="221" mass="24313">MLDDKIKEDVRKKLKALKNAVTLVVFTQDGLVQVPGLECVTCKDNRVLMEEVASLSEKITIEIHDFNKDKEKVAQYKIDKIPATVVTGESDKGIRIFGIPGGYEFAALLHALDIVSSGKSGLSDTTKEKLKAVSKPVHIQVFVTVTCPYCSSAVAMAHRMALENDTITADMVNAQEFPILSQKYNVFAVPKIVINEEVQFEGSVPEDIFLSNVEKSLGILK</sequence>
<dbReference type="AlphaFoldDB" id="A0A0S8GLA1"/>
<dbReference type="PROSITE" id="PS51354">
    <property type="entry name" value="GLUTAREDOXIN_2"/>
    <property type="match status" value="1"/>
</dbReference>
<dbReference type="InterPro" id="IPR036249">
    <property type="entry name" value="Thioredoxin-like_sf"/>
</dbReference>
<dbReference type="Pfam" id="PF13192">
    <property type="entry name" value="Thioredoxin_3"/>
    <property type="match status" value="1"/>
</dbReference>
<gene>
    <name evidence="2" type="ORF">AMJ87_04925</name>
</gene>
<dbReference type="NCBIfam" id="TIGR02187">
    <property type="entry name" value="PDO_seleno_TRX"/>
    <property type="match status" value="1"/>
</dbReference>
<name>A0A0S8GLA1_UNCW3</name>
<dbReference type="SUPFAM" id="SSF52833">
    <property type="entry name" value="Thioredoxin-like"/>
    <property type="match status" value="2"/>
</dbReference>
<dbReference type="PANTHER" id="PTHR37170">
    <property type="entry name" value="GLUTAREDOXIN-RELATED"/>
    <property type="match status" value="1"/>
</dbReference>
<reference evidence="2 3" key="1">
    <citation type="journal article" date="2015" name="Microbiome">
        <title>Genomic resolution of linkages in carbon, nitrogen, and sulfur cycling among widespread estuary sediment bacteria.</title>
        <authorList>
            <person name="Baker B.J."/>
            <person name="Lazar C.S."/>
            <person name="Teske A.P."/>
            <person name="Dick G.J."/>
        </authorList>
    </citation>
    <scope>NUCLEOTIDE SEQUENCE [LARGE SCALE GENOMIC DNA]</scope>
    <source>
        <strain evidence="2">SM23_60</strain>
    </source>
</reference>
<comment type="caution">
    <text evidence="2">The sequence shown here is derived from an EMBL/GenBank/DDBJ whole genome shotgun (WGS) entry which is preliminary data.</text>
</comment>